<feature type="domain" description="Solute-binding protein family 5" evidence="3">
    <location>
        <begin position="117"/>
        <end position="498"/>
    </location>
</feature>
<evidence type="ECO:0000256" key="1">
    <source>
        <dbReference type="SAM" id="MobiDB-lite"/>
    </source>
</evidence>
<evidence type="ECO:0000313" key="4">
    <source>
        <dbReference type="EMBL" id="ASJ55420.1"/>
    </source>
</evidence>
<dbReference type="PANTHER" id="PTHR30290">
    <property type="entry name" value="PERIPLASMIC BINDING COMPONENT OF ABC TRANSPORTER"/>
    <property type="match status" value="1"/>
</dbReference>
<feature type="signal peptide" evidence="2">
    <location>
        <begin position="1"/>
        <end position="28"/>
    </location>
</feature>
<dbReference type="PANTHER" id="PTHR30290:SF81">
    <property type="entry name" value="OLIGOPEPTIDE-BINDING PROTEIN OPPA"/>
    <property type="match status" value="1"/>
</dbReference>
<dbReference type="Gene3D" id="3.10.105.10">
    <property type="entry name" value="Dipeptide-binding Protein, Domain 3"/>
    <property type="match status" value="1"/>
</dbReference>
<feature type="region of interest" description="Disordered" evidence="1">
    <location>
        <begin position="25"/>
        <end position="47"/>
    </location>
</feature>
<dbReference type="Proteomes" id="UP000197781">
    <property type="component" value="Chromosome"/>
</dbReference>
<proteinExistence type="predicted"/>
<dbReference type="GO" id="GO:0042597">
    <property type="term" value="C:periplasmic space"/>
    <property type="evidence" value="ECO:0007669"/>
    <property type="project" value="UniProtKB-ARBA"/>
</dbReference>
<evidence type="ECO:0000259" key="3">
    <source>
        <dbReference type="Pfam" id="PF00496"/>
    </source>
</evidence>
<dbReference type="InterPro" id="IPR030678">
    <property type="entry name" value="Peptide/Ni-bd"/>
</dbReference>
<evidence type="ECO:0000313" key="5">
    <source>
        <dbReference type="Proteomes" id="UP000197781"/>
    </source>
</evidence>
<sequence length="582" mass="64300">MKKRLSQIISTLLLGTLLVTGCSSEGSAPTTSTQTATPSTEASAPAVSKVQDIKDGINLATDLSKLPEAAAKRTDTFIAGLTEPGGVFNPFFFHNGYDGNVSAAIFESLVDVDATGKPVPKLAEKWDVSPDQLTYTFHLRPNLKFSDGSPLTAEDVAFTLTILHDKTYDGETDIFVASIKGGREYKEGKANTIEGIKAIDPQTIQITTEKVNAKSLVLLGGQVLSKAYYGKEYKPGNLEYLRTLHGKPLGAGPYKFEAYIPGQEVRYLANEHYYAGKPQVEHFIYKTTEGDALQFIQTGEMDYNSFTVNSDNIEQLQELGYVNINLYTSSAYSYIKFNHSRPFFKDKRVRQAFIYGLDRQKILDLTYQGYAQVANVPISPVSWAYTEDVNPYAYNPEKAKQLLDEAGWKPGADGIREKDGQKLIVHYYTTKGKLGEVLIPIAKENYKELGIQFEAEMMDYNAVLARTEKGDHDLASFSTTMLIDPDDGVDAFSTKKGKSGFTGTNGYSNAKVDELLEAGLSTLDIEKRKAIYKDLYKELSDDPPYIFLGYRKILSAHNGKIKGLEPNPFTGISTSLPGIKIE</sequence>
<gene>
    <name evidence="4" type="ORF">BP422_18825</name>
</gene>
<reference evidence="4 5" key="1">
    <citation type="submission" date="2016-11" db="EMBL/GenBank/DDBJ databases">
        <authorList>
            <person name="Jaros S."/>
            <person name="Januszkiewicz K."/>
            <person name="Wedrychowicz H."/>
        </authorList>
    </citation>
    <scope>NUCLEOTIDE SEQUENCE [LARGE SCALE GENOMIC DNA]</scope>
    <source>
        <strain evidence="4 5">NF2</strain>
    </source>
</reference>
<feature type="chain" id="PRO_5012849618" evidence="2">
    <location>
        <begin position="29"/>
        <end position="582"/>
    </location>
</feature>
<dbReference type="FunFam" id="3.90.76.10:FF:000004">
    <property type="entry name" value="Peptide ABC transporter substrate-binding protein"/>
    <property type="match status" value="1"/>
</dbReference>
<dbReference type="SUPFAM" id="SSF53850">
    <property type="entry name" value="Periplasmic binding protein-like II"/>
    <property type="match status" value="1"/>
</dbReference>
<dbReference type="PROSITE" id="PS51257">
    <property type="entry name" value="PROKAR_LIPOPROTEIN"/>
    <property type="match status" value="1"/>
</dbReference>
<accession>A0A220MLI0</accession>
<dbReference type="Gene3D" id="3.40.190.10">
    <property type="entry name" value="Periplasmic binding protein-like II"/>
    <property type="match status" value="1"/>
</dbReference>
<evidence type="ECO:0000256" key="2">
    <source>
        <dbReference type="SAM" id="SignalP"/>
    </source>
</evidence>
<dbReference type="CDD" id="cd00995">
    <property type="entry name" value="PBP2_NikA_DppA_OppA_like"/>
    <property type="match status" value="1"/>
</dbReference>
<dbReference type="InterPro" id="IPR000914">
    <property type="entry name" value="SBP_5_dom"/>
</dbReference>
<dbReference type="GO" id="GO:0015833">
    <property type="term" value="P:peptide transport"/>
    <property type="evidence" value="ECO:0007669"/>
    <property type="project" value="TreeGrafter"/>
</dbReference>
<dbReference type="GO" id="GO:1904680">
    <property type="term" value="F:peptide transmembrane transporter activity"/>
    <property type="evidence" value="ECO:0007669"/>
    <property type="project" value="TreeGrafter"/>
</dbReference>
<dbReference type="RefSeq" id="WP_088909089.1">
    <property type="nucleotide sequence ID" value="NZ_CP018145.1"/>
</dbReference>
<name>A0A220MLI0_9BACL</name>
<protein>
    <submittedName>
        <fullName evidence="4">ABC transporter substrate-binding protein</fullName>
    </submittedName>
</protein>
<dbReference type="EMBL" id="CP018145">
    <property type="protein sequence ID" value="ASJ55420.1"/>
    <property type="molecule type" value="Genomic_DNA"/>
</dbReference>
<dbReference type="AlphaFoldDB" id="A0A220MLI0"/>
<dbReference type="GO" id="GO:0043190">
    <property type="term" value="C:ATP-binding cassette (ABC) transporter complex"/>
    <property type="evidence" value="ECO:0007669"/>
    <property type="project" value="InterPro"/>
</dbReference>
<dbReference type="Gene3D" id="3.90.76.10">
    <property type="entry name" value="Dipeptide-binding Protein, Domain 1"/>
    <property type="match status" value="1"/>
</dbReference>
<keyword evidence="2" id="KW-0732">Signal</keyword>
<dbReference type="InterPro" id="IPR039424">
    <property type="entry name" value="SBP_5"/>
</dbReference>
<dbReference type="Pfam" id="PF00496">
    <property type="entry name" value="SBP_bac_5"/>
    <property type="match status" value="1"/>
</dbReference>
<dbReference type="KEGG" id="bfm:BP422_18825"/>
<dbReference type="PIRSF" id="PIRSF002741">
    <property type="entry name" value="MppA"/>
    <property type="match status" value="1"/>
</dbReference>
<organism evidence="4 5">
    <name type="scientific">Brevibacillus formosus</name>
    <dbReference type="NCBI Taxonomy" id="54913"/>
    <lineage>
        <taxon>Bacteria</taxon>
        <taxon>Bacillati</taxon>
        <taxon>Bacillota</taxon>
        <taxon>Bacilli</taxon>
        <taxon>Bacillales</taxon>
        <taxon>Paenibacillaceae</taxon>
        <taxon>Brevibacillus</taxon>
    </lineage>
</organism>